<dbReference type="InterPro" id="IPR027417">
    <property type="entry name" value="P-loop_NTPase"/>
</dbReference>
<protein>
    <submittedName>
        <fullName evidence="3">Uncharacterized protein</fullName>
    </submittedName>
</protein>
<proteinExistence type="predicted"/>
<evidence type="ECO:0000256" key="1">
    <source>
        <dbReference type="SAM" id="Coils"/>
    </source>
</evidence>
<reference evidence="3" key="1">
    <citation type="journal article" date="2020" name="Nature">
        <title>Giant virus diversity and host interactions through global metagenomics.</title>
        <authorList>
            <person name="Schulz F."/>
            <person name="Roux S."/>
            <person name="Paez-Espino D."/>
            <person name="Jungbluth S."/>
            <person name="Walsh D.A."/>
            <person name="Denef V.J."/>
            <person name="McMahon K.D."/>
            <person name="Konstantinidis K.T."/>
            <person name="Eloe-Fadrosh E.A."/>
            <person name="Kyrpides N.C."/>
            <person name="Woyke T."/>
        </authorList>
    </citation>
    <scope>NUCLEOTIDE SEQUENCE</scope>
    <source>
        <strain evidence="3">GVMAG-S-1101165-83</strain>
    </source>
</reference>
<evidence type="ECO:0000313" key="3">
    <source>
        <dbReference type="EMBL" id="QHU10920.1"/>
    </source>
</evidence>
<name>A0A6C0K2A5_9ZZZZ</name>
<dbReference type="EMBL" id="MN740773">
    <property type="protein sequence ID" value="QHU10920.1"/>
    <property type="molecule type" value="Genomic_DNA"/>
</dbReference>
<accession>A0A6C0K2A5</accession>
<feature type="coiled-coil region" evidence="1">
    <location>
        <begin position="665"/>
        <end position="699"/>
    </location>
</feature>
<sequence>MDLTQRKLNRSEWESIEVPVSAEEKEVLQLIINGTSAVNIKYNKDISLLSYLKIENNNEMEDYLYNKYFDERIKKLKTKCPKGGQTLEVGANSNPKLKKADLIRLDRNDVSRIPVVYETLLLDVLEKLMTCKEKGSNEWLLHYFTMYKLNKNTISNVNKHVKQLVANVLAKFEEEINMTTIIENSVEYIERNELLLKHADMMLYEHQKEIFTVMKNPHFAERLEKFMENKKFGDDDDSSDEDKPETIFKTNRETEIPSIVPKLVLYIAPTGTGKTLTPIGLSQQFRVIFVCAARHVGLAMARSAISMGKKIAFAFGCASANDIRLHFFAAKEYKKHRKSGGVGKVDNSVGDKVEIMICDVHSYLFAMYYMLAFNPAENIVTCWDEPTIAMDREEHELHSYINSNWRENLIPNMVLSSATLPKLHELPNSTRNFAEKFPGAQIHNIVSHDCKKSIPIINKSGYVVLPHLLSQNYDTILEIARHCEQNLTLLRYFDLNEVVKFIIFVEKNNFVSSNSAKIDRSFATLDDVTMQNIKLHYLKLIGKIKAETWMKIYTSLTMGRERRIPQNSSIDEKGNKLRKVVSIGPGVYASQSNAGKPLTKMMSEQIVSPSAVQEKDQGNSAIYVSTKDAYTLTDGPTIFLAEDVEKIAKFCIQQANIPVQAMEAILEKIEYNNRVNERIDELEKNLETLEEKSKTKVLEADGGGKFGGKNYSKKDDGKKNNVPNENNKDMNKINEELDKLRAMIKSAELNETFVPNKVMHLRKWTESQNTNAAFTSDIDDQTVIEIMMLKNVADNWKVLLLMGIGVFTNHPDITYTEIMKKLADTQKLYMIIASSDYIYGTNYQFCHGYLSKDLVLTQEKMVQALGRIGRNNIQQTYSVRLRDDEQINKLFYAEHDKPEVKNMNKLFSGEEVKTK</sequence>
<dbReference type="AlphaFoldDB" id="A0A6C0K2A5"/>
<feature type="region of interest" description="Disordered" evidence="2">
    <location>
        <begin position="708"/>
        <end position="730"/>
    </location>
</feature>
<evidence type="ECO:0000256" key="2">
    <source>
        <dbReference type="SAM" id="MobiDB-lite"/>
    </source>
</evidence>
<dbReference type="SUPFAM" id="SSF52540">
    <property type="entry name" value="P-loop containing nucleoside triphosphate hydrolases"/>
    <property type="match status" value="1"/>
</dbReference>
<keyword evidence="1" id="KW-0175">Coiled coil</keyword>
<organism evidence="3">
    <name type="scientific">viral metagenome</name>
    <dbReference type="NCBI Taxonomy" id="1070528"/>
    <lineage>
        <taxon>unclassified sequences</taxon>
        <taxon>metagenomes</taxon>
        <taxon>organismal metagenomes</taxon>
    </lineage>
</organism>